<evidence type="ECO:0000313" key="3">
    <source>
        <dbReference type="Proteomes" id="UP000887116"/>
    </source>
</evidence>
<feature type="compositionally biased region" description="Polar residues" evidence="1">
    <location>
        <begin position="36"/>
        <end position="45"/>
    </location>
</feature>
<feature type="region of interest" description="Disordered" evidence="1">
    <location>
        <begin position="1"/>
        <end position="47"/>
    </location>
</feature>
<accession>A0A8X6FVR0</accession>
<feature type="region of interest" description="Disordered" evidence="1">
    <location>
        <begin position="92"/>
        <end position="208"/>
    </location>
</feature>
<dbReference type="AlphaFoldDB" id="A0A8X6FVR0"/>
<dbReference type="EMBL" id="BMAO01033490">
    <property type="protein sequence ID" value="GFQ89906.1"/>
    <property type="molecule type" value="Genomic_DNA"/>
</dbReference>
<sequence length="208" mass="22494">MTSTDNGNWSDRTDVPSEPSTTGLGATHPRERPSEMISSSRTQMFSERLSKQGMCEVVNNFLIKLQVPLFKIPASEKELDRIILRAKTKVVEPAAKNHEEKPLPVAPSTPSPSPCSVKKKRGKRRVDEQGFIPPKQLVRKKHTTTALPSTSTAPSVESEVLESAPPSISTALAAEGEGMEVVSDDPPTGDSVKDASVPEKKAPPPLLH</sequence>
<keyword evidence="3" id="KW-1185">Reference proteome</keyword>
<dbReference type="OrthoDB" id="10636301at2759"/>
<proteinExistence type="predicted"/>
<feature type="compositionally biased region" description="Basic and acidic residues" evidence="1">
    <location>
        <begin position="191"/>
        <end position="202"/>
    </location>
</feature>
<feature type="compositionally biased region" description="Pro residues" evidence="1">
    <location>
        <begin position="104"/>
        <end position="113"/>
    </location>
</feature>
<feature type="compositionally biased region" description="Low complexity" evidence="1">
    <location>
        <begin position="144"/>
        <end position="155"/>
    </location>
</feature>
<organism evidence="2 3">
    <name type="scientific">Trichonephila clavata</name>
    <name type="common">Joro spider</name>
    <name type="synonym">Nephila clavata</name>
    <dbReference type="NCBI Taxonomy" id="2740835"/>
    <lineage>
        <taxon>Eukaryota</taxon>
        <taxon>Metazoa</taxon>
        <taxon>Ecdysozoa</taxon>
        <taxon>Arthropoda</taxon>
        <taxon>Chelicerata</taxon>
        <taxon>Arachnida</taxon>
        <taxon>Araneae</taxon>
        <taxon>Araneomorphae</taxon>
        <taxon>Entelegynae</taxon>
        <taxon>Araneoidea</taxon>
        <taxon>Nephilidae</taxon>
        <taxon>Trichonephila</taxon>
    </lineage>
</organism>
<name>A0A8X6FVR0_TRICU</name>
<dbReference type="Proteomes" id="UP000887116">
    <property type="component" value="Unassembled WGS sequence"/>
</dbReference>
<comment type="caution">
    <text evidence="2">The sequence shown here is derived from an EMBL/GenBank/DDBJ whole genome shotgun (WGS) entry which is preliminary data.</text>
</comment>
<reference evidence="2" key="1">
    <citation type="submission" date="2020-07" db="EMBL/GenBank/DDBJ databases">
        <title>Multicomponent nature underlies the extraordinary mechanical properties of spider dragline silk.</title>
        <authorList>
            <person name="Kono N."/>
            <person name="Nakamura H."/>
            <person name="Mori M."/>
            <person name="Yoshida Y."/>
            <person name="Ohtoshi R."/>
            <person name="Malay A.D."/>
            <person name="Moran D.A.P."/>
            <person name="Tomita M."/>
            <person name="Numata K."/>
            <person name="Arakawa K."/>
        </authorList>
    </citation>
    <scope>NUCLEOTIDE SEQUENCE</scope>
</reference>
<evidence type="ECO:0000313" key="2">
    <source>
        <dbReference type="EMBL" id="GFQ89906.1"/>
    </source>
</evidence>
<gene>
    <name evidence="2" type="ORF">TNCT_515981</name>
</gene>
<feature type="compositionally biased region" description="Polar residues" evidence="1">
    <location>
        <begin position="1"/>
        <end position="10"/>
    </location>
</feature>
<evidence type="ECO:0000256" key="1">
    <source>
        <dbReference type="SAM" id="MobiDB-lite"/>
    </source>
</evidence>
<protein>
    <submittedName>
        <fullName evidence="2">Uncharacterized protein</fullName>
    </submittedName>
</protein>